<name>A0ACC6U5S7_9BURK</name>
<reference evidence="1" key="1">
    <citation type="submission" date="2024-07" db="EMBL/GenBank/DDBJ databases">
        <title>A survey of Mimosa microsymbionts across Brazilian biomes reveals a high diversity of Paraburkholderia nodulating endemic species, but also that Cupriavidus is common as a symbiont of widespread species.</title>
        <authorList>
            <person name="Rouws L."/>
            <person name="Barauna A."/>
            <person name="Beukes C."/>
            <person name="Rouws J.R.C."/>
            <person name="De Faria S.M."/>
            <person name="Gross E."/>
            <person name="Bueno Dos Reis Junior F."/>
            <person name="Simon M.F."/>
            <person name="Maluk M."/>
            <person name="Odee D.W."/>
            <person name="Kenicer G."/>
            <person name="Young J.P.W."/>
            <person name="Reis V.M."/>
            <person name="Zilli J."/>
            <person name="James E.K."/>
        </authorList>
    </citation>
    <scope>NUCLEOTIDE SEQUENCE</scope>
    <source>
        <strain evidence="1">EG181B</strain>
    </source>
</reference>
<keyword evidence="2" id="KW-1185">Reference proteome</keyword>
<proteinExistence type="predicted"/>
<protein>
    <submittedName>
        <fullName evidence="1">Restriction endonuclease subunit S</fullName>
        <ecNumber evidence="1">3.1.21.-</ecNumber>
    </submittedName>
</protein>
<accession>A0ACC6U5S7</accession>
<organism evidence="1 2">
    <name type="scientific">Paraburkholderia phymatum</name>
    <dbReference type="NCBI Taxonomy" id="148447"/>
    <lineage>
        <taxon>Bacteria</taxon>
        <taxon>Pseudomonadati</taxon>
        <taxon>Pseudomonadota</taxon>
        <taxon>Betaproteobacteria</taxon>
        <taxon>Burkholderiales</taxon>
        <taxon>Burkholderiaceae</taxon>
        <taxon>Paraburkholderia</taxon>
    </lineage>
</organism>
<evidence type="ECO:0000313" key="2">
    <source>
        <dbReference type="Proteomes" id="UP001558850"/>
    </source>
</evidence>
<keyword evidence="1" id="KW-0378">Hydrolase</keyword>
<keyword evidence="1" id="KW-0255">Endonuclease</keyword>
<keyword evidence="1" id="KW-0540">Nuclease</keyword>
<dbReference type="Proteomes" id="UP001558850">
    <property type="component" value="Unassembled WGS sequence"/>
</dbReference>
<dbReference type="EC" id="3.1.21.-" evidence="1"/>
<gene>
    <name evidence="1" type="ORF">AB4Y32_24035</name>
</gene>
<sequence length="552" mass="60280">MNLRGGFEMLATAPDGVARIRELILSLAVQGKLVPQDPKDPKDEHAPAPQIRRAKPLAPIVAEEKPFDLPERWQFVRLGAVLEMVNGRAFKSSEWCSEGLPIVRIQNLNNPNAAFNYCNPQGVDQRHIISDGDLLISWSGTPGTSFGAFVWDRGAAALNQHIFKCIQAGSAYVKSFLRLAINSQLHVLISRAQGGVGLQHVTKGTLENLVLVLPPVAEQVRIVAKVDELMRLCDELETRGRLEGERHSQLTATLFEALTASESAHELGENWSRVAAHFDLLLDRPEAVDALERTILELAVRGLLLPVDDRNGTTTANSIAQVDRATDASLNVGSYEIPSSWSWIKFGEIMRDLRYGTSAKCDYEVKGVPVLRIPNLKNGRISTEDLKFGPLTTEEVARLALVPGDLLLVRSNGSATLVGSAALVGEESRDFAFAGYLMRVRLRKDVALPTYVLLALETEGVRAQIEGPIRTTSGVKNINSTEVSRLEFPLPPLNVQQRVVAHVDKLRLLCSNMREQLVACHAAQAYFAEALVDAVTSDVSFPTSADGLVAAA</sequence>
<comment type="caution">
    <text evidence="1">The sequence shown here is derived from an EMBL/GenBank/DDBJ whole genome shotgun (WGS) entry which is preliminary data.</text>
</comment>
<dbReference type="EMBL" id="JBFRCH010000015">
    <property type="protein sequence ID" value="MEX3934820.1"/>
    <property type="molecule type" value="Genomic_DNA"/>
</dbReference>
<evidence type="ECO:0000313" key="1">
    <source>
        <dbReference type="EMBL" id="MEX3934820.1"/>
    </source>
</evidence>